<gene>
    <name evidence="2" type="ORF">EV420DRAFT_1485948</name>
</gene>
<feature type="region of interest" description="Disordered" evidence="1">
    <location>
        <begin position="327"/>
        <end position="354"/>
    </location>
</feature>
<organism evidence="2 3">
    <name type="scientific">Armillaria tabescens</name>
    <name type="common">Ringless honey mushroom</name>
    <name type="synonym">Agaricus tabescens</name>
    <dbReference type="NCBI Taxonomy" id="1929756"/>
    <lineage>
        <taxon>Eukaryota</taxon>
        <taxon>Fungi</taxon>
        <taxon>Dikarya</taxon>
        <taxon>Basidiomycota</taxon>
        <taxon>Agaricomycotina</taxon>
        <taxon>Agaricomycetes</taxon>
        <taxon>Agaricomycetidae</taxon>
        <taxon>Agaricales</taxon>
        <taxon>Marasmiineae</taxon>
        <taxon>Physalacriaceae</taxon>
        <taxon>Desarmillaria</taxon>
    </lineage>
</organism>
<keyword evidence="3" id="KW-1185">Reference proteome</keyword>
<accession>A0AA39JEU5</accession>
<proteinExistence type="predicted"/>
<dbReference type="GeneID" id="85353872"/>
<evidence type="ECO:0000313" key="2">
    <source>
        <dbReference type="EMBL" id="KAK0440486.1"/>
    </source>
</evidence>
<dbReference type="EMBL" id="JAUEPS010000076">
    <property type="protein sequence ID" value="KAK0440486.1"/>
    <property type="molecule type" value="Genomic_DNA"/>
</dbReference>
<comment type="caution">
    <text evidence="2">The sequence shown here is derived from an EMBL/GenBank/DDBJ whole genome shotgun (WGS) entry which is preliminary data.</text>
</comment>
<evidence type="ECO:0000313" key="3">
    <source>
        <dbReference type="Proteomes" id="UP001175211"/>
    </source>
</evidence>
<dbReference type="Proteomes" id="UP001175211">
    <property type="component" value="Unassembled WGS sequence"/>
</dbReference>
<protein>
    <submittedName>
        <fullName evidence="2">Uncharacterized protein</fullName>
    </submittedName>
</protein>
<evidence type="ECO:0000256" key="1">
    <source>
        <dbReference type="SAM" id="MobiDB-lite"/>
    </source>
</evidence>
<reference evidence="2" key="1">
    <citation type="submission" date="2023-06" db="EMBL/GenBank/DDBJ databases">
        <authorList>
            <consortium name="Lawrence Berkeley National Laboratory"/>
            <person name="Ahrendt S."/>
            <person name="Sahu N."/>
            <person name="Indic B."/>
            <person name="Wong-Bajracharya J."/>
            <person name="Merenyi Z."/>
            <person name="Ke H.-M."/>
            <person name="Monk M."/>
            <person name="Kocsube S."/>
            <person name="Drula E."/>
            <person name="Lipzen A."/>
            <person name="Balint B."/>
            <person name="Henrissat B."/>
            <person name="Andreopoulos B."/>
            <person name="Martin F.M."/>
            <person name="Harder C.B."/>
            <person name="Rigling D."/>
            <person name="Ford K.L."/>
            <person name="Foster G.D."/>
            <person name="Pangilinan J."/>
            <person name="Papanicolaou A."/>
            <person name="Barry K."/>
            <person name="LaButti K."/>
            <person name="Viragh M."/>
            <person name="Koriabine M."/>
            <person name="Yan M."/>
            <person name="Riley R."/>
            <person name="Champramary S."/>
            <person name="Plett K.L."/>
            <person name="Tsai I.J."/>
            <person name="Slot J."/>
            <person name="Sipos G."/>
            <person name="Plett J."/>
            <person name="Nagy L.G."/>
            <person name="Grigoriev I.V."/>
        </authorList>
    </citation>
    <scope>NUCLEOTIDE SEQUENCE</scope>
    <source>
        <strain evidence="2">CCBAS 213</strain>
    </source>
</reference>
<dbReference type="RefSeq" id="XP_060323647.1">
    <property type="nucleotide sequence ID" value="XM_060470324.1"/>
</dbReference>
<name>A0AA39JEU5_ARMTA</name>
<sequence>MLRHQESEHTPLVGKKAGVISVLFLYQYQCFAILTFCASDNPYSWAFREADLLKNFKGTSGAVIPNEPIFITSLKTNVIPSLPSSTDIKIFHDSCFGEHDWTRFPQFYSESLCHLVAVLRQPNPNDLQHPYREYGAFWCNVNSETDIKWNESVQLSSMTIDSFNIQVMVATTQCFWLELVAALDYMEVYKPIMDGHAQHDAGHWPDRLMGAFTSDMSTVQFLLCGGIPAYFIQPLSTFNNQVIERVVKLAQSSVDTTCPDPGYPIVFTGDPTDPKKYYAIHTFLCQFQHYTLPFHGQTTASTPSHNHVPVVLLSSMDLSLVAPSSRPVRSKSVVGRHEKGGPASQRKKKKGSKNVPLVVRNKFEDLSGIYAPPPIPAWMNINALINKDPKRTALRISDPHDNHYFFPDPGMLTFANAVCQKAYFQQLDHCFDILVYRSTTSDFLPLHPQKWHDLLALPLKYHADDICEQSSTAAESSTQCRKRFDAAKEMLGSCMHAHSVIIDLITPPANSEEPFNPRHGQELVWQLYDQDPDDAVTNFRMEHQNLILEIFPEDLLSSVSLTRIGVTDMNTWMEYSDALRSKGFHGANY</sequence>
<dbReference type="AlphaFoldDB" id="A0AA39JEU5"/>